<dbReference type="Proteomes" id="UP000265520">
    <property type="component" value="Unassembled WGS sequence"/>
</dbReference>
<evidence type="ECO:0000313" key="3">
    <source>
        <dbReference type="Proteomes" id="UP000265520"/>
    </source>
</evidence>
<dbReference type="AlphaFoldDB" id="A0A392UX44"/>
<feature type="region of interest" description="Disordered" evidence="1">
    <location>
        <begin position="43"/>
        <end position="64"/>
    </location>
</feature>
<protein>
    <recommendedName>
        <fullName evidence="4">RNA-directed DNA polymerase (Reverse transcriptase)</fullName>
    </recommendedName>
</protein>
<comment type="caution">
    <text evidence="2">The sequence shown here is derived from an EMBL/GenBank/DDBJ whole genome shotgun (WGS) entry which is preliminary data.</text>
</comment>
<gene>
    <name evidence="2" type="ORF">A2U01_0101877</name>
</gene>
<accession>A0A392UX44</accession>
<organism evidence="2 3">
    <name type="scientific">Trifolium medium</name>
    <dbReference type="NCBI Taxonomy" id="97028"/>
    <lineage>
        <taxon>Eukaryota</taxon>
        <taxon>Viridiplantae</taxon>
        <taxon>Streptophyta</taxon>
        <taxon>Embryophyta</taxon>
        <taxon>Tracheophyta</taxon>
        <taxon>Spermatophyta</taxon>
        <taxon>Magnoliopsida</taxon>
        <taxon>eudicotyledons</taxon>
        <taxon>Gunneridae</taxon>
        <taxon>Pentapetalae</taxon>
        <taxon>rosids</taxon>
        <taxon>fabids</taxon>
        <taxon>Fabales</taxon>
        <taxon>Fabaceae</taxon>
        <taxon>Papilionoideae</taxon>
        <taxon>50 kb inversion clade</taxon>
        <taxon>NPAAA clade</taxon>
        <taxon>Hologalegina</taxon>
        <taxon>IRL clade</taxon>
        <taxon>Trifolieae</taxon>
        <taxon>Trifolium</taxon>
    </lineage>
</organism>
<proteinExistence type="predicted"/>
<feature type="compositionally biased region" description="Basic and acidic residues" evidence="1">
    <location>
        <begin position="53"/>
        <end position="64"/>
    </location>
</feature>
<name>A0A392UX44_9FABA</name>
<sequence length="64" mass="7625">MTVKKRIVGLLREYVDIFAWSYRDIPGLDPEIVKHRLPLKPECPPMKQKLRRTHPDMALKIKEE</sequence>
<evidence type="ECO:0008006" key="4">
    <source>
        <dbReference type="Google" id="ProtNLM"/>
    </source>
</evidence>
<evidence type="ECO:0000313" key="2">
    <source>
        <dbReference type="EMBL" id="MCI80606.1"/>
    </source>
</evidence>
<feature type="non-terminal residue" evidence="2">
    <location>
        <position position="64"/>
    </location>
</feature>
<reference evidence="2 3" key="1">
    <citation type="journal article" date="2018" name="Front. Plant Sci.">
        <title>Red Clover (Trifolium pratense) and Zigzag Clover (T. medium) - A Picture of Genomic Similarities and Differences.</title>
        <authorList>
            <person name="Dluhosova J."/>
            <person name="Istvanek J."/>
            <person name="Nedelnik J."/>
            <person name="Repkova J."/>
        </authorList>
    </citation>
    <scope>NUCLEOTIDE SEQUENCE [LARGE SCALE GENOMIC DNA]</scope>
    <source>
        <strain evidence="3">cv. 10/8</strain>
        <tissue evidence="2">Leaf</tissue>
    </source>
</reference>
<keyword evidence="3" id="KW-1185">Reference proteome</keyword>
<evidence type="ECO:0000256" key="1">
    <source>
        <dbReference type="SAM" id="MobiDB-lite"/>
    </source>
</evidence>
<dbReference type="EMBL" id="LXQA010999461">
    <property type="protein sequence ID" value="MCI80606.1"/>
    <property type="molecule type" value="Genomic_DNA"/>
</dbReference>